<dbReference type="PANTHER" id="PTHR18968:SF167">
    <property type="entry name" value="ACETOLACTATE SYNTHASE LARGE SUBUNIT ILVB2-RELATED"/>
    <property type="match status" value="1"/>
</dbReference>
<organism evidence="7 8">
    <name type="scientific">SAR92 clade bacterium H455</name>
    <dbReference type="NCBI Taxonomy" id="2974818"/>
    <lineage>
        <taxon>Bacteria</taxon>
        <taxon>Pseudomonadati</taxon>
        <taxon>Pseudomonadota</taxon>
        <taxon>Gammaproteobacteria</taxon>
        <taxon>Cellvibrionales</taxon>
        <taxon>Porticoccaceae</taxon>
        <taxon>SAR92 clade</taxon>
    </lineage>
</organism>
<gene>
    <name evidence="7" type="ORF">NYF23_10895</name>
</gene>
<evidence type="ECO:0000313" key="8">
    <source>
        <dbReference type="Proteomes" id="UP001059934"/>
    </source>
</evidence>
<accession>A0ABY5TKX5</accession>
<reference evidence="7" key="1">
    <citation type="submission" date="2022-08" db="EMBL/GenBank/DDBJ databases">
        <title>Catabolic pathway analysis in culturable SAR92 clade bacteria reveals their overlooked roles in DMSP degradation in coastal seas.</title>
        <authorList>
            <person name="He X."/>
            <person name="Zhang X."/>
            <person name="Zhang Y."/>
        </authorList>
    </citation>
    <scope>NUCLEOTIDE SEQUENCE</scope>
    <source>
        <strain evidence="7">H455</strain>
    </source>
</reference>
<dbReference type="InterPro" id="IPR012001">
    <property type="entry name" value="Thiamin_PyroP_enz_TPP-bd_dom"/>
</dbReference>
<dbReference type="InterPro" id="IPR045229">
    <property type="entry name" value="TPP_enz"/>
</dbReference>
<keyword evidence="8" id="KW-1185">Reference proteome</keyword>
<dbReference type="SUPFAM" id="SSF52518">
    <property type="entry name" value="Thiamin diphosphate-binding fold (THDP-binding)"/>
    <property type="match status" value="2"/>
</dbReference>
<evidence type="ECO:0000256" key="1">
    <source>
        <dbReference type="ARBA" id="ARBA00007812"/>
    </source>
</evidence>
<dbReference type="PANTHER" id="PTHR18968">
    <property type="entry name" value="THIAMINE PYROPHOSPHATE ENZYMES"/>
    <property type="match status" value="1"/>
</dbReference>
<evidence type="ECO:0000313" key="7">
    <source>
        <dbReference type="EMBL" id="UVW34512.1"/>
    </source>
</evidence>
<dbReference type="Gene3D" id="3.40.50.1220">
    <property type="entry name" value="TPP-binding domain"/>
    <property type="match status" value="1"/>
</dbReference>
<dbReference type="EMBL" id="CP103416">
    <property type="protein sequence ID" value="UVW34512.1"/>
    <property type="molecule type" value="Genomic_DNA"/>
</dbReference>
<dbReference type="Pfam" id="PF02775">
    <property type="entry name" value="TPP_enzyme_C"/>
    <property type="match status" value="1"/>
</dbReference>
<evidence type="ECO:0000259" key="6">
    <source>
        <dbReference type="Pfam" id="PF02776"/>
    </source>
</evidence>
<keyword evidence="2 3" id="KW-0786">Thiamine pyrophosphate</keyword>
<dbReference type="CDD" id="cd07035">
    <property type="entry name" value="TPP_PYR_POX_like"/>
    <property type="match status" value="1"/>
</dbReference>
<dbReference type="InterPro" id="IPR029061">
    <property type="entry name" value="THDP-binding"/>
</dbReference>
<feature type="domain" description="Thiamine pyrophosphate enzyme central" evidence="4">
    <location>
        <begin position="203"/>
        <end position="332"/>
    </location>
</feature>
<dbReference type="InterPro" id="IPR029035">
    <property type="entry name" value="DHS-like_NAD/FAD-binding_dom"/>
</dbReference>
<dbReference type="Gene3D" id="3.40.50.970">
    <property type="match status" value="2"/>
</dbReference>
<dbReference type="InterPro" id="IPR011766">
    <property type="entry name" value="TPP_enzyme_TPP-bd"/>
</dbReference>
<feature type="domain" description="Thiamine pyrophosphate enzyme N-terminal TPP-binding" evidence="6">
    <location>
        <begin position="2"/>
        <end position="113"/>
    </location>
</feature>
<name>A0ABY5TKX5_9GAMM</name>
<dbReference type="Proteomes" id="UP001059934">
    <property type="component" value="Chromosome"/>
</dbReference>
<evidence type="ECO:0000256" key="3">
    <source>
        <dbReference type="RuleBase" id="RU362132"/>
    </source>
</evidence>
<dbReference type="InterPro" id="IPR012000">
    <property type="entry name" value="Thiamin_PyroP_enz_cen_dom"/>
</dbReference>
<evidence type="ECO:0000256" key="2">
    <source>
        <dbReference type="ARBA" id="ARBA00023052"/>
    </source>
</evidence>
<evidence type="ECO:0000259" key="5">
    <source>
        <dbReference type="Pfam" id="PF02775"/>
    </source>
</evidence>
<sequence>MADLLVAYLEQLGVEYVFGVPGGAIEPLYDALARSERRGGVRAVVARHETGAAFMADGYARNSGKLGVCCSTTGPGATNMITGVASAYENNVPMLVITAQTAISTFGKGAIQDSSCTGVNTVGLYSHCTRYNTLISHVDQFEHKLAAAIMSAMGSPAGPAHISVPRDVMAMDNLISQTHYQLDNLLDRPALIDEKAVAKLNVEITRARNPVFIIGDEASEAIVSILSIASEIDAKIIVTPHGKGLVSPYHPLFKGVIGFAGHNSAKQLLIDPSVDLVIAIGARFGEFSSNAWDTKLLLNGKLIHVESTEANLTRTPMAKLHVRGCLETIFNRLDSQYGNPKGSPLRAVVDIKDKKAVKQDKKKSSADLTMHFDCDNLAAYNSDATPIKPQRLMYYLPQLFPPHTRYLADSGNSFAWGTHYLHPFDRRLAGMRGHGGLFSASMDFASMGWAIGSAVGTSLALDNTPVVCITGDGSWLMSGQELTVAIEEKLTLIFVILNDHAYGMVKHGQMLTGAEPTANKLTPVDFSALAEAMGAPGHIIHSPADLNSLDINTICARKGPTVLDVRIDVTEAPPIALRTNVLKIKHA</sequence>
<dbReference type="Pfam" id="PF00205">
    <property type="entry name" value="TPP_enzyme_M"/>
    <property type="match status" value="1"/>
</dbReference>
<comment type="similarity">
    <text evidence="1 3">Belongs to the TPP enzyme family.</text>
</comment>
<feature type="domain" description="Thiamine pyrophosphate enzyme TPP-binding" evidence="5">
    <location>
        <begin position="436"/>
        <end position="565"/>
    </location>
</feature>
<dbReference type="SUPFAM" id="SSF52467">
    <property type="entry name" value="DHS-like NAD/FAD-binding domain"/>
    <property type="match status" value="1"/>
</dbReference>
<proteinExistence type="inferred from homology"/>
<dbReference type="Pfam" id="PF02776">
    <property type="entry name" value="TPP_enzyme_N"/>
    <property type="match status" value="1"/>
</dbReference>
<evidence type="ECO:0000259" key="4">
    <source>
        <dbReference type="Pfam" id="PF00205"/>
    </source>
</evidence>
<protein>
    <submittedName>
        <fullName evidence="7">Thiamine pyrophosphate-binding protein</fullName>
    </submittedName>
</protein>
<dbReference type="CDD" id="cd00568">
    <property type="entry name" value="TPP_enzymes"/>
    <property type="match status" value="1"/>
</dbReference>